<accession>A0AB94IP28</accession>
<gene>
    <name evidence="1" type="ORF">BAVI_10969</name>
</gene>
<dbReference type="Proteomes" id="UP000018877">
    <property type="component" value="Unassembled WGS sequence"/>
</dbReference>
<proteinExistence type="predicted"/>
<dbReference type="AlphaFoldDB" id="A0AB94IP28"/>
<protein>
    <submittedName>
        <fullName evidence="1">Uncharacterized protein</fullName>
    </submittedName>
</protein>
<evidence type="ECO:0000313" key="2">
    <source>
        <dbReference type="Proteomes" id="UP000018877"/>
    </source>
</evidence>
<dbReference type="EMBL" id="ALAN01000061">
    <property type="protein sequence ID" value="ETI68752.1"/>
    <property type="molecule type" value="Genomic_DNA"/>
</dbReference>
<sequence length="142" mass="17048">MWRLIGIAMSIDLNNFRIVEVSKDKVGRYIKLDVRFPDGDCIIRWDLDEFTYKQIKEIVSKKHFDSLAIDYLYEIAPYVSTYQEKPKSQPFYRGVIRCIQGKRVARIEFPCSDRFAGNMEWFRKEVNKVEDIKHLVWENFLK</sequence>
<organism evidence="1 2">
    <name type="scientific">Neobacillus vireti LMG 21834</name>
    <dbReference type="NCBI Taxonomy" id="1131730"/>
    <lineage>
        <taxon>Bacteria</taxon>
        <taxon>Bacillati</taxon>
        <taxon>Bacillota</taxon>
        <taxon>Bacilli</taxon>
        <taxon>Bacillales</taxon>
        <taxon>Bacillaceae</taxon>
        <taxon>Neobacillus</taxon>
    </lineage>
</organism>
<keyword evidence="2" id="KW-1185">Reference proteome</keyword>
<reference evidence="1 2" key="1">
    <citation type="journal article" date="2014" name="Environ. Microbiol.">
        <title>The nitrate-ammonifying and nosZ-carrying bacterium Bacillus vireti is a potent source and sink for nitric and nitrous oxide under high nitrate conditions.</title>
        <authorList>
            <person name="Mania D."/>
            <person name="Heylen K."/>
            <person name="van Spanning R.J."/>
            <person name="Frostegard A."/>
        </authorList>
    </citation>
    <scope>NUCLEOTIDE SEQUENCE [LARGE SCALE GENOMIC DNA]</scope>
    <source>
        <strain evidence="1 2">LMG 21834</strain>
    </source>
</reference>
<name>A0AB94IP28_9BACI</name>
<dbReference type="RefSeq" id="WP_024028381.1">
    <property type="nucleotide sequence ID" value="NZ_ALAN01000061.1"/>
</dbReference>
<comment type="caution">
    <text evidence="1">The sequence shown here is derived from an EMBL/GenBank/DDBJ whole genome shotgun (WGS) entry which is preliminary data.</text>
</comment>
<evidence type="ECO:0000313" key="1">
    <source>
        <dbReference type="EMBL" id="ETI68752.1"/>
    </source>
</evidence>